<dbReference type="Proteomes" id="UP000199642">
    <property type="component" value="Unassembled WGS sequence"/>
</dbReference>
<evidence type="ECO:0000313" key="2">
    <source>
        <dbReference type="Proteomes" id="UP000199642"/>
    </source>
</evidence>
<gene>
    <name evidence="1" type="ORF">SAMN04487988_1127</name>
</gene>
<dbReference type="STRING" id="435880.SAMN04487988_1127"/>
<sequence>MKKIYVKIGLLPMDNNCEIHFFKRFEFGDENFFKPSWDRIDTAGSRFLKVWDLKAINEIHVLDYIDLFNLKKIRKFGALEMEVRRKINDSFERINKSYSGIISELENGVKNLSPRDVFFQKYKLDYSDSDKLSEVALLDFFLVYHLLDLSDLIIIPSHSNLIFPVKKSEWNEFHHYLKANIDKISRVGAFVVDQDNIDSFLSFDNWSCGNVKVVQYLNFKVQEKFLVPVRLVDLMKFSPSFSYFVSNNCKSGFLDWEHLSAVLFRNNPWRDEIFKIYNDEKEIFGYELKNIQGNIVDKSFLNYLDTIVLQLQKSGAESVYKDSSLLQIPFYELYRYVSIDLEEKLKMKNDKEEDDYEERFLENKYLSNEKDEIRDGLDDLFSADPDWYWNID</sequence>
<reference evidence="2" key="1">
    <citation type="submission" date="2016-10" db="EMBL/GenBank/DDBJ databases">
        <authorList>
            <person name="Varghese N."/>
            <person name="Submissions S."/>
        </authorList>
    </citation>
    <scope>NUCLEOTIDE SEQUENCE [LARGE SCALE GENOMIC DNA]</scope>
    <source>
        <strain evidence="2">DSM 19315</strain>
    </source>
</reference>
<dbReference type="RefSeq" id="WP_092793196.1">
    <property type="nucleotide sequence ID" value="NZ_FOPC01000012.1"/>
</dbReference>
<dbReference type="AlphaFoldDB" id="A0A1I2W8Y9"/>
<organism evidence="1 2">
    <name type="scientific">Algoriphagus hitonicola</name>
    <dbReference type="NCBI Taxonomy" id="435880"/>
    <lineage>
        <taxon>Bacteria</taxon>
        <taxon>Pseudomonadati</taxon>
        <taxon>Bacteroidota</taxon>
        <taxon>Cytophagia</taxon>
        <taxon>Cytophagales</taxon>
        <taxon>Cyclobacteriaceae</taxon>
        <taxon>Algoriphagus</taxon>
    </lineage>
</organism>
<name>A0A1I2W8Y9_9BACT</name>
<keyword evidence="2" id="KW-1185">Reference proteome</keyword>
<accession>A0A1I2W8Y9</accession>
<evidence type="ECO:0000313" key="1">
    <source>
        <dbReference type="EMBL" id="SFG97835.1"/>
    </source>
</evidence>
<dbReference type="EMBL" id="FOPC01000012">
    <property type="protein sequence ID" value="SFG97835.1"/>
    <property type="molecule type" value="Genomic_DNA"/>
</dbReference>
<proteinExistence type="predicted"/>
<protein>
    <submittedName>
        <fullName evidence="1">Uncharacterized protein</fullName>
    </submittedName>
</protein>